<evidence type="ECO:0000256" key="1">
    <source>
        <dbReference type="SAM" id="MobiDB-lite"/>
    </source>
</evidence>
<gene>
    <name evidence="2" type="ORF">ALC56_14451</name>
</gene>
<name>A0A195ESI6_9HYME</name>
<reference evidence="2 3" key="1">
    <citation type="submission" date="2016-03" db="EMBL/GenBank/DDBJ databases">
        <title>Trachymyrmex septentrionalis WGS genome.</title>
        <authorList>
            <person name="Nygaard S."/>
            <person name="Hu H."/>
            <person name="Boomsma J."/>
            <person name="Zhang G."/>
        </authorList>
    </citation>
    <scope>NUCLEOTIDE SEQUENCE [LARGE SCALE GENOMIC DNA]</scope>
    <source>
        <strain evidence="2">Tsep2-gDNA-1</strain>
        <tissue evidence="2">Whole body</tissue>
    </source>
</reference>
<evidence type="ECO:0000313" key="2">
    <source>
        <dbReference type="EMBL" id="KYN31183.1"/>
    </source>
</evidence>
<keyword evidence="3" id="KW-1185">Reference proteome</keyword>
<dbReference type="Proteomes" id="UP000078541">
    <property type="component" value="Unassembled WGS sequence"/>
</dbReference>
<sequence>MAPTPRRRPLRHWELLKSLKDAGVRQPQSNSCRLGPGADKERRERVETSTNECPTSGGCPGGAYGISSPSESVLVTVGRFLYVFAVTSSWEQHAHMTDGRRRVEEKEEEKAARGCAAPRFHVFSPLRQRNLLRKCRRKINRNKSIEGNIKGFYVRTCVKRRPRRGEAGRGEARRHSGSPNGAPLACPVTVVINEILWLRTCEIRHWGAVPRGGTILIITLDSILKRDKSAISISTHPRDSTAQLVKIKRHMWFTRGSEYLDDDRMLEAQ</sequence>
<feature type="compositionally biased region" description="Basic and acidic residues" evidence="1">
    <location>
        <begin position="38"/>
        <end position="47"/>
    </location>
</feature>
<accession>A0A195ESI6</accession>
<dbReference type="AlphaFoldDB" id="A0A195ESI6"/>
<proteinExistence type="predicted"/>
<organism evidence="2 3">
    <name type="scientific">Trachymyrmex septentrionalis</name>
    <dbReference type="NCBI Taxonomy" id="34720"/>
    <lineage>
        <taxon>Eukaryota</taxon>
        <taxon>Metazoa</taxon>
        <taxon>Ecdysozoa</taxon>
        <taxon>Arthropoda</taxon>
        <taxon>Hexapoda</taxon>
        <taxon>Insecta</taxon>
        <taxon>Pterygota</taxon>
        <taxon>Neoptera</taxon>
        <taxon>Endopterygota</taxon>
        <taxon>Hymenoptera</taxon>
        <taxon>Apocrita</taxon>
        <taxon>Aculeata</taxon>
        <taxon>Formicoidea</taxon>
        <taxon>Formicidae</taxon>
        <taxon>Myrmicinae</taxon>
        <taxon>Trachymyrmex</taxon>
    </lineage>
</organism>
<dbReference type="EMBL" id="KQ981986">
    <property type="protein sequence ID" value="KYN31183.1"/>
    <property type="molecule type" value="Genomic_DNA"/>
</dbReference>
<evidence type="ECO:0000313" key="3">
    <source>
        <dbReference type="Proteomes" id="UP000078541"/>
    </source>
</evidence>
<protein>
    <submittedName>
        <fullName evidence="2">Uncharacterized protein</fullName>
    </submittedName>
</protein>
<feature type="region of interest" description="Disordered" evidence="1">
    <location>
        <begin position="22"/>
        <end position="54"/>
    </location>
</feature>